<organism evidence="1 2">
    <name type="scientific">Streptomyces phaeoluteigriseus</name>
    <dbReference type="NCBI Taxonomy" id="114686"/>
    <lineage>
        <taxon>Bacteria</taxon>
        <taxon>Bacillati</taxon>
        <taxon>Actinomycetota</taxon>
        <taxon>Actinomycetes</taxon>
        <taxon>Kitasatosporales</taxon>
        <taxon>Streptomycetaceae</taxon>
        <taxon>Streptomyces</taxon>
        <taxon>Streptomyces aurantiacus group</taxon>
    </lineage>
</organism>
<reference evidence="1" key="1">
    <citation type="submission" date="2022-06" db="EMBL/GenBank/DDBJ databases">
        <title>Complete genome sequence of soil microorganisms Streptomyces sp. Qhu-M197 isolated from Alpine meadows habitats on the Tibetan Plateau.</title>
        <authorList>
            <person name="Zhang B."/>
            <person name="Xiang X."/>
            <person name="Fan J."/>
        </authorList>
    </citation>
    <scope>NUCLEOTIDE SEQUENCE</scope>
    <source>
        <strain evidence="1">Qhu-M197</strain>
    </source>
</reference>
<dbReference type="RefSeq" id="WP_252552271.1">
    <property type="nucleotide sequence ID" value="NZ_CP099468.1"/>
</dbReference>
<name>A0ABY4ZCX1_9ACTN</name>
<protein>
    <submittedName>
        <fullName evidence="1">Uncharacterized protein</fullName>
    </submittedName>
</protein>
<evidence type="ECO:0000313" key="2">
    <source>
        <dbReference type="Proteomes" id="UP001056374"/>
    </source>
</evidence>
<dbReference type="Proteomes" id="UP001056374">
    <property type="component" value="Chromosome"/>
</dbReference>
<accession>A0ABY4ZCX1</accession>
<evidence type="ECO:0000313" key="1">
    <source>
        <dbReference type="EMBL" id="USQ86550.1"/>
    </source>
</evidence>
<proteinExistence type="predicted"/>
<keyword evidence="2" id="KW-1185">Reference proteome</keyword>
<sequence length="61" mass="6718">MTTPIRLYRRGRAVPAGGRPRQASTGHRVRLQARLPDGTWGAFTAERVVTTEDDPEDTGGR</sequence>
<dbReference type="EMBL" id="CP099468">
    <property type="protein sequence ID" value="USQ86550.1"/>
    <property type="molecule type" value="Genomic_DNA"/>
</dbReference>
<gene>
    <name evidence="1" type="ORF">NFX46_24310</name>
</gene>